<dbReference type="PIRSF" id="PIRSF001112">
    <property type="entry name" value="Epoxide_hydrolase"/>
    <property type="match status" value="1"/>
</dbReference>
<evidence type="ECO:0000256" key="1">
    <source>
        <dbReference type="ARBA" id="ARBA00010088"/>
    </source>
</evidence>
<dbReference type="GO" id="GO:0097176">
    <property type="term" value="P:epoxide metabolic process"/>
    <property type="evidence" value="ECO:0007669"/>
    <property type="project" value="TreeGrafter"/>
</dbReference>
<dbReference type="STRING" id="576137.A0A1L7X690"/>
<evidence type="ECO:0000259" key="5">
    <source>
        <dbReference type="Pfam" id="PF06441"/>
    </source>
</evidence>
<dbReference type="Proteomes" id="UP000184330">
    <property type="component" value="Unassembled WGS sequence"/>
</dbReference>
<reference evidence="6 7" key="1">
    <citation type="submission" date="2016-03" db="EMBL/GenBank/DDBJ databases">
        <authorList>
            <person name="Ploux O."/>
        </authorList>
    </citation>
    <scope>NUCLEOTIDE SEQUENCE [LARGE SCALE GENOMIC DNA]</scope>
    <source>
        <strain evidence="6 7">UAMH 11012</strain>
    </source>
</reference>
<dbReference type="Pfam" id="PF06441">
    <property type="entry name" value="EHN"/>
    <property type="match status" value="1"/>
</dbReference>
<evidence type="ECO:0000256" key="2">
    <source>
        <dbReference type="ARBA" id="ARBA00022797"/>
    </source>
</evidence>
<dbReference type="PRINTS" id="PR00412">
    <property type="entry name" value="EPOXHYDRLASE"/>
</dbReference>
<dbReference type="InterPro" id="IPR029058">
    <property type="entry name" value="AB_hydrolase_fold"/>
</dbReference>
<dbReference type="Gene3D" id="3.40.50.1820">
    <property type="entry name" value="alpha/beta hydrolase"/>
    <property type="match status" value="1"/>
</dbReference>
<dbReference type="InterPro" id="IPR010497">
    <property type="entry name" value="Epoxide_hydro_N"/>
</dbReference>
<comment type="similarity">
    <text evidence="1">Belongs to the peptidase S33 family.</text>
</comment>
<evidence type="ECO:0000313" key="6">
    <source>
        <dbReference type="EMBL" id="CZR60538.1"/>
    </source>
</evidence>
<accession>A0A1L7X690</accession>
<dbReference type="EMBL" id="FJOG01000016">
    <property type="protein sequence ID" value="CZR60538.1"/>
    <property type="molecule type" value="Genomic_DNA"/>
</dbReference>
<dbReference type="SUPFAM" id="SSF53474">
    <property type="entry name" value="alpha/beta-Hydrolases"/>
    <property type="match status" value="1"/>
</dbReference>
<name>A0A1L7X690_9HELO</name>
<dbReference type="PANTHER" id="PTHR21661">
    <property type="entry name" value="EPOXIDE HYDROLASE 1-RELATED"/>
    <property type="match status" value="1"/>
</dbReference>
<dbReference type="AlphaFoldDB" id="A0A1L7X690"/>
<dbReference type="PANTHER" id="PTHR21661:SF35">
    <property type="entry name" value="EPOXIDE HYDROLASE"/>
    <property type="match status" value="1"/>
</dbReference>
<feature type="active site" description="Proton donor" evidence="4">
    <location>
        <position position="374"/>
    </location>
</feature>
<dbReference type="InterPro" id="IPR016292">
    <property type="entry name" value="Epoxide_hydrolase"/>
</dbReference>
<keyword evidence="3 6" id="KW-0378">Hydrolase</keyword>
<feature type="active site" description="Nucleophile" evidence="4">
    <location>
        <position position="183"/>
    </location>
</feature>
<dbReference type="InterPro" id="IPR000639">
    <property type="entry name" value="Epox_hydrolase-like"/>
</dbReference>
<dbReference type="GO" id="GO:0004301">
    <property type="term" value="F:epoxide hydrolase activity"/>
    <property type="evidence" value="ECO:0007669"/>
    <property type="project" value="TreeGrafter"/>
</dbReference>
<keyword evidence="7" id="KW-1185">Reference proteome</keyword>
<organism evidence="6 7">
    <name type="scientific">Phialocephala subalpina</name>
    <dbReference type="NCBI Taxonomy" id="576137"/>
    <lineage>
        <taxon>Eukaryota</taxon>
        <taxon>Fungi</taxon>
        <taxon>Dikarya</taxon>
        <taxon>Ascomycota</taxon>
        <taxon>Pezizomycotina</taxon>
        <taxon>Leotiomycetes</taxon>
        <taxon>Helotiales</taxon>
        <taxon>Mollisiaceae</taxon>
        <taxon>Phialocephala</taxon>
        <taxon>Phialocephala fortinii species complex</taxon>
    </lineage>
</organism>
<dbReference type="OrthoDB" id="7130006at2759"/>
<keyword evidence="6" id="KW-0808">Transferase</keyword>
<protein>
    <submittedName>
        <fullName evidence="6">Related to hydrolases or acyltransferases (Alpha/beta hydrolase superfamily)</fullName>
    </submittedName>
</protein>
<evidence type="ECO:0000256" key="3">
    <source>
        <dbReference type="ARBA" id="ARBA00022801"/>
    </source>
</evidence>
<proteinExistence type="inferred from homology"/>
<sequence>MSKPTPFKIAVSDDLLSFIQQRVATARIPPGLEFPPSEAWSDGIPPTTVNQIREYWEKKYDWRTVEARINNHLKMFTIPISEAGEDLTIHFVHHRSDREGAIPLLFQHGWPGSFLEVEKIIDSLTSPPDPSQQAYHVVAPSLPGFAFSSCPKKDDFMVKNMAAVDNKLMHALGYSKYMAQGGDWGSIVIRHIGLMYPDSCFAIHVNMLFSGPPSIWRNPLTLAYFMFWAMWQDKSKDGSLLGRIMWWMREESGYLEIQGTKPQTLSYGLVDSPIGMVAWLRDKMEPLIDTDFSWSEEQTITWAMMYIIPGHSGHAQIYKNTKGKKMEVQKSMLSNPISAKVDFGASLFPKGKWWAACSVALNIVYWQEHDKGGHFAATESPDMLVQDIREFTKKIRPGHLTNLVKSGKLKV</sequence>
<feature type="active site" description="Proton donor" evidence="4">
    <location>
        <position position="318"/>
    </location>
</feature>
<keyword evidence="6" id="KW-0012">Acyltransferase</keyword>
<dbReference type="GO" id="GO:0016746">
    <property type="term" value="F:acyltransferase activity"/>
    <property type="evidence" value="ECO:0007669"/>
    <property type="project" value="UniProtKB-KW"/>
</dbReference>
<evidence type="ECO:0000256" key="4">
    <source>
        <dbReference type="PIRSR" id="PIRSR001112-1"/>
    </source>
</evidence>
<feature type="domain" description="Epoxide hydrolase N-terminal" evidence="5">
    <location>
        <begin position="5"/>
        <end position="117"/>
    </location>
</feature>
<keyword evidence="2" id="KW-0058">Aromatic hydrocarbons catabolism</keyword>
<gene>
    <name evidence="6" type="ORF">PAC_10434</name>
</gene>
<evidence type="ECO:0000313" key="7">
    <source>
        <dbReference type="Proteomes" id="UP000184330"/>
    </source>
</evidence>